<evidence type="ECO:0000313" key="2">
    <source>
        <dbReference type="Proteomes" id="UP001165960"/>
    </source>
</evidence>
<keyword evidence="2" id="KW-1185">Reference proteome</keyword>
<gene>
    <name evidence="1" type="ORF">DSO57_1010737</name>
</gene>
<accession>A0ACC2SVA2</accession>
<protein>
    <submittedName>
        <fullName evidence="1">Uncharacterized protein</fullName>
    </submittedName>
</protein>
<evidence type="ECO:0000313" key="1">
    <source>
        <dbReference type="EMBL" id="KAJ9066319.1"/>
    </source>
</evidence>
<organism evidence="1 2">
    <name type="scientific">Entomophthora muscae</name>
    <dbReference type="NCBI Taxonomy" id="34485"/>
    <lineage>
        <taxon>Eukaryota</taxon>
        <taxon>Fungi</taxon>
        <taxon>Fungi incertae sedis</taxon>
        <taxon>Zoopagomycota</taxon>
        <taxon>Entomophthoromycotina</taxon>
        <taxon>Entomophthoromycetes</taxon>
        <taxon>Entomophthorales</taxon>
        <taxon>Entomophthoraceae</taxon>
        <taxon>Entomophthora</taxon>
    </lineage>
</organism>
<dbReference type="EMBL" id="QTSX02004296">
    <property type="protein sequence ID" value="KAJ9066319.1"/>
    <property type="molecule type" value="Genomic_DNA"/>
</dbReference>
<name>A0ACC2SVA2_9FUNG</name>
<sequence>MACLSRENSDADHTPDRDTDTYQINLTICSSKINFNPACFISHSPDNDWRPRPPPKRTPSEMHHEAHLYPVPRPKPLGPRLHEPLVKTHSAPPRIKPSGPRAFDARRKSFSRRHESSSHPSDVCTANPMDVSSKQVLPLQALFLECPDNMQQLLFDSSPAVQFSQSETPTTSAVQRSHSEELPRYSNFPAGFSLAHRNSNPTPAPNDYVDPRPLRSFLPSKPHTVGNLINKVKAHTAQKLPLGASVEGGAPDRRLTKALASLKFVQHIAQIELSEIKQATPWFLKLGGSADNSPLPSPTTCPDPPTSSPQEERKEPVCNEAARRWHLACEITDTEASYLKHLQTTLELFRDPLLVAPCPIPANAILGIFGHHERLVALADSVKAALSTITHRDAWDPLTSCIGPVFLSRNRFFRAYLDYIQGYLAAVDLVQRYESSSLAFRSILAKGTAANPARQTLKEMLILPVQRLARYSLLLQTLRRITPDSHPDRSLLAETVDQMSALALEANEALRAKEESAAAHAIYASVDNCPTMLRNAGFKQVFMSEAQELRSRRRLRLFVYPGFIMVTVTRRQWGIHQSGHSPKPARPKWKFLHLLLLAQLDLVEVVEGSHQTEVCLLVYSPEPPSPPTSPCATPVEAPPTASRFYLLQHTDRRSHQEFTHILKLHLRTLTSSSSFKSEHPTTQLPHYSINAAV</sequence>
<dbReference type="Proteomes" id="UP001165960">
    <property type="component" value="Unassembled WGS sequence"/>
</dbReference>
<comment type="caution">
    <text evidence="1">The sequence shown here is derived from an EMBL/GenBank/DDBJ whole genome shotgun (WGS) entry which is preliminary data.</text>
</comment>
<reference evidence="1" key="1">
    <citation type="submission" date="2022-04" db="EMBL/GenBank/DDBJ databases">
        <title>Genome of the entomopathogenic fungus Entomophthora muscae.</title>
        <authorList>
            <person name="Elya C."/>
            <person name="Lovett B.R."/>
            <person name="Lee E."/>
            <person name="Macias A.M."/>
            <person name="Hajek A.E."/>
            <person name="De Bivort B.L."/>
            <person name="Kasson M.T."/>
            <person name="De Fine Licht H.H."/>
            <person name="Stajich J.E."/>
        </authorList>
    </citation>
    <scope>NUCLEOTIDE SEQUENCE</scope>
    <source>
        <strain evidence="1">Berkeley</strain>
    </source>
</reference>
<proteinExistence type="predicted"/>